<dbReference type="HOGENOM" id="CLU_301652_0_0_10"/>
<proteinExistence type="predicted"/>
<evidence type="ECO:0000313" key="1">
    <source>
        <dbReference type="EMBL" id="EOS17164.1"/>
    </source>
</evidence>
<evidence type="ECO:0008006" key="3">
    <source>
        <dbReference type="Google" id="ProtNLM"/>
    </source>
</evidence>
<protein>
    <recommendedName>
        <fullName evidence="3">Major fimbrial subunit protein N-terminal domain-containing protein</fullName>
    </recommendedName>
</protein>
<dbReference type="PATRIC" id="fig|1235789.3.peg.3063"/>
<organism evidence="1 2">
    <name type="scientific">Parabacteroides goldsteinii dnLKV18</name>
    <dbReference type="NCBI Taxonomy" id="1235789"/>
    <lineage>
        <taxon>Bacteria</taxon>
        <taxon>Pseudomonadati</taxon>
        <taxon>Bacteroidota</taxon>
        <taxon>Bacteroidia</taxon>
        <taxon>Bacteroidales</taxon>
        <taxon>Tannerellaceae</taxon>
        <taxon>Parabacteroides</taxon>
    </lineage>
</organism>
<dbReference type="AlphaFoldDB" id="S0GHM4"/>
<dbReference type="EMBL" id="ASSQ01000015">
    <property type="protein sequence ID" value="EOS17164.1"/>
    <property type="molecule type" value="Genomic_DNA"/>
</dbReference>
<reference evidence="1 2" key="1">
    <citation type="submission" date="2013-04" db="EMBL/GenBank/DDBJ databases">
        <title>The Genome Sequence of Parabacteroides goldsteinii dnLKV18.</title>
        <authorList>
            <consortium name="The Broad Institute Genomics Platform"/>
            <consortium name="The Broad Institute Genome Sequencing Center for Infectious Disease"/>
            <person name="Earl A."/>
            <person name="Xavier R."/>
            <person name="Kuhn K."/>
            <person name="Stappenbeck T."/>
            <person name="Walker B."/>
            <person name="Young S."/>
            <person name="Zeng Q."/>
            <person name="Gargeya S."/>
            <person name="Fitzgerald M."/>
            <person name="Haas B."/>
            <person name="Abouelleil A."/>
            <person name="Allen A.W."/>
            <person name="Alvarado L."/>
            <person name="Arachchi H.M."/>
            <person name="Berlin A.M."/>
            <person name="Chapman S.B."/>
            <person name="Gainer-Dewar J."/>
            <person name="Goldberg J."/>
            <person name="Griggs A."/>
            <person name="Gujja S."/>
            <person name="Hansen M."/>
            <person name="Howarth C."/>
            <person name="Imamovic A."/>
            <person name="Ireland A."/>
            <person name="Larimer J."/>
            <person name="McCowan C."/>
            <person name="Murphy C."/>
            <person name="Pearson M."/>
            <person name="Poon T.W."/>
            <person name="Priest M."/>
            <person name="Roberts A."/>
            <person name="Saif S."/>
            <person name="Shea T."/>
            <person name="Sisk P."/>
            <person name="Sykes S."/>
            <person name="Wortman J."/>
            <person name="Nusbaum C."/>
            <person name="Birren B."/>
        </authorList>
    </citation>
    <scope>NUCLEOTIDE SEQUENCE [LARGE SCALE GENOMIC DNA]</scope>
    <source>
        <strain evidence="2">dnLKV18</strain>
    </source>
</reference>
<name>S0GHM4_9BACT</name>
<sequence>MLLMIVSEYKIYRVLIYCLLLVTFFACADESFVGENNNGEFLSITGIGPLNVTHDGTAEDHIVSTLRIIEFDPATGICLSNVLYTKEQWTNNIIKHSIKQGTYDFVFLANEATSTSVLNQLNGVLKYGDLNKIAYPASAFSSDLDIPMIQEIKKVTVLPKGGGIELSDGTQQSFLKLALNRLGVRVDVVLEAEDDFEAVFTGVVFSNIPDLVPLTANYSGSIGRSIIRKFTLSENGSYFSDGMPSTVGTTWAKNINRIILPSSEPVDKSEKSEAVVFTVNMGTNYNPSCELEINSNPVDYSLPMNSKLDLTGIIRDALHVNVKASDWSEYDGNWIISGNKKLNVSHTQVSITDFNGARISFWSNMPEVKVLPEVFIGTSTVTAETESIFNDLVLKDIDVTDNGTTVTYATSRFSYTYDKVSESGSGYMDILLDEQNAAGQNIYRIILSAEDEYGGKLQKEIEVKTSQYGGRHAFTEGTRYVGAFYRKNETGERVVTGQQERNNDLPEYDGLTTWKATVIDGDFVVLSTTPSFDPGIGTYSPGNPEKYPVTPNEYKGESGRMVEGRGRIYFRIGLNSTHSGDKPRYALVLVERYGGIWGGGYWTYKDSVFIRQGEDPDYILRPGTEDAITSGQLQGQPRNAARMFSPFNLTAPEFKNGGEAANYQVGHKNGVFVKYPSQAGAFFQWGLPDSTHLEPYFRQAYHPVNPVIASYWNKTLQFLTTNSRLFLPVWNTATGTADPIYDYGYKDIFEICPEGYHRPSDGYTDRISWNGLYPNMVKYVNGVKVGTAYVDVFEKQKDTIAVDHGEDIAYSEWRQSLFKNPLAGDAARLENIGGWDGSSEKNGIKIDREPNFWQDPNDTEEAKRHITFAFGFYADGYFDRLPVIKKSEYSFGVSVDNAQVAYRGILVYNKDNENASVFFPSAGRRASVSGQVEFSGSTGYYQSSSIGPYSANTPQSVWSISLGKWPNPGLYYQLPTFAESARCVRDETFSRSR</sequence>
<gene>
    <name evidence="1" type="ORF">C803_03063</name>
</gene>
<dbReference type="Proteomes" id="UP000014140">
    <property type="component" value="Unassembled WGS sequence"/>
</dbReference>
<comment type="caution">
    <text evidence="1">The sequence shown here is derived from an EMBL/GenBank/DDBJ whole genome shotgun (WGS) entry which is preliminary data.</text>
</comment>
<accession>S0GHM4</accession>
<keyword evidence="2" id="KW-1185">Reference proteome</keyword>
<evidence type="ECO:0000313" key="2">
    <source>
        <dbReference type="Proteomes" id="UP000014140"/>
    </source>
</evidence>